<reference evidence="7" key="1">
    <citation type="submission" date="2016-04" db="UniProtKB">
        <authorList>
            <consortium name="WormBaseParasite"/>
        </authorList>
    </citation>
    <scope>IDENTIFICATION</scope>
</reference>
<dbReference type="Pfam" id="PF00023">
    <property type="entry name" value="Ank"/>
    <property type="match status" value="2"/>
</dbReference>
<accession>A0A158QG51</accession>
<feature type="repeat" description="ANK" evidence="3">
    <location>
        <begin position="693"/>
        <end position="725"/>
    </location>
</feature>
<dbReference type="STRING" id="6216.A0A158QG51"/>
<dbReference type="Pfam" id="PF12796">
    <property type="entry name" value="Ank_2"/>
    <property type="match status" value="6"/>
</dbReference>
<dbReference type="PANTHER" id="PTHR24123:SF33">
    <property type="entry name" value="PROTEIN HOS4"/>
    <property type="match status" value="1"/>
</dbReference>
<dbReference type="EMBL" id="UYSG01011463">
    <property type="protein sequence ID" value="VDL62433.1"/>
    <property type="molecule type" value="Genomic_DNA"/>
</dbReference>
<dbReference type="SUPFAM" id="SSF48403">
    <property type="entry name" value="Ankyrin repeat"/>
    <property type="match status" value="2"/>
</dbReference>
<evidence type="ECO:0000256" key="1">
    <source>
        <dbReference type="ARBA" id="ARBA00022737"/>
    </source>
</evidence>
<dbReference type="Proteomes" id="UP000274504">
    <property type="component" value="Unassembled WGS sequence"/>
</dbReference>
<keyword evidence="2 3" id="KW-0040">ANK repeat</keyword>
<feature type="region of interest" description="Disordered" evidence="4">
    <location>
        <begin position="574"/>
        <end position="609"/>
    </location>
</feature>
<name>A0A158QG51_HYMDI</name>
<dbReference type="AlphaFoldDB" id="A0A158QG51"/>
<dbReference type="InterPro" id="IPR051165">
    <property type="entry name" value="Multifunctional_ANK_Repeat"/>
</dbReference>
<protein>
    <submittedName>
        <fullName evidence="7">ANK_REP_REGION domain-containing protein</fullName>
    </submittedName>
</protein>
<dbReference type="PRINTS" id="PR01415">
    <property type="entry name" value="ANKYRIN"/>
</dbReference>
<evidence type="ECO:0000256" key="2">
    <source>
        <dbReference type="ARBA" id="ARBA00023043"/>
    </source>
</evidence>
<dbReference type="WBParaSite" id="HDID_0000997301-mRNA-1">
    <property type="protein sequence ID" value="HDID_0000997301-mRNA-1"/>
    <property type="gene ID" value="HDID_0000997301"/>
</dbReference>
<feature type="repeat" description="ANK" evidence="3">
    <location>
        <begin position="132"/>
        <end position="164"/>
    </location>
</feature>
<evidence type="ECO:0000256" key="3">
    <source>
        <dbReference type="PROSITE-ProRule" id="PRU00023"/>
    </source>
</evidence>
<feature type="repeat" description="ANK" evidence="3">
    <location>
        <begin position="857"/>
        <end position="879"/>
    </location>
</feature>
<organism evidence="7">
    <name type="scientific">Hymenolepis diminuta</name>
    <name type="common">Rat tapeworm</name>
    <dbReference type="NCBI Taxonomy" id="6216"/>
    <lineage>
        <taxon>Eukaryota</taxon>
        <taxon>Metazoa</taxon>
        <taxon>Spiralia</taxon>
        <taxon>Lophotrochozoa</taxon>
        <taxon>Platyhelminthes</taxon>
        <taxon>Cestoda</taxon>
        <taxon>Eucestoda</taxon>
        <taxon>Cyclophyllidea</taxon>
        <taxon>Hymenolepididae</taxon>
        <taxon>Hymenolepis</taxon>
    </lineage>
</organism>
<dbReference type="PANTHER" id="PTHR24123">
    <property type="entry name" value="ANKYRIN REPEAT-CONTAINING"/>
    <property type="match status" value="1"/>
</dbReference>
<dbReference type="PROSITE" id="PS50297">
    <property type="entry name" value="ANK_REP_REGION"/>
    <property type="match status" value="8"/>
</dbReference>
<dbReference type="PROSITE" id="PS50088">
    <property type="entry name" value="ANK_REPEAT"/>
    <property type="match status" value="9"/>
</dbReference>
<feature type="repeat" description="ANK" evidence="3">
    <location>
        <begin position="165"/>
        <end position="197"/>
    </location>
</feature>
<feature type="repeat" description="ANK" evidence="3">
    <location>
        <begin position="295"/>
        <end position="327"/>
    </location>
</feature>
<evidence type="ECO:0000313" key="6">
    <source>
        <dbReference type="Proteomes" id="UP000274504"/>
    </source>
</evidence>
<evidence type="ECO:0000313" key="5">
    <source>
        <dbReference type="EMBL" id="VDL62433.1"/>
    </source>
</evidence>
<feature type="compositionally biased region" description="Acidic residues" evidence="4">
    <location>
        <begin position="594"/>
        <end position="603"/>
    </location>
</feature>
<feature type="repeat" description="ANK" evidence="3">
    <location>
        <begin position="328"/>
        <end position="360"/>
    </location>
</feature>
<keyword evidence="1" id="KW-0677">Repeat</keyword>
<feature type="repeat" description="ANK" evidence="3">
    <location>
        <begin position="508"/>
        <end position="541"/>
    </location>
</feature>
<dbReference type="OrthoDB" id="7464126at2759"/>
<dbReference type="Gene3D" id="1.25.40.20">
    <property type="entry name" value="Ankyrin repeat-containing domain"/>
    <property type="match status" value="7"/>
</dbReference>
<evidence type="ECO:0000313" key="7">
    <source>
        <dbReference type="WBParaSite" id="HDID_0000997301-mRNA-1"/>
    </source>
</evidence>
<dbReference type="InterPro" id="IPR002110">
    <property type="entry name" value="Ankyrin_rpt"/>
</dbReference>
<reference evidence="5 6" key="2">
    <citation type="submission" date="2018-11" db="EMBL/GenBank/DDBJ databases">
        <authorList>
            <consortium name="Pathogen Informatics"/>
        </authorList>
    </citation>
    <scope>NUCLEOTIDE SEQUENCE [LARGE SCALE GENOMIC DNA]</scope>
</reference>
<feature type="repeat" description="ANK" evidence="3">
    <location>
        <begin position="1"/>
        <end position="32"/>
    </location>
</feature>
<proteinExistence type="predicted"/>
<evidence type="ECO:0000256" key="4">
    <source>
        <dbReference type="SAM" id="MobiDB-lite"/>
    </source>
</evidence>
<gene>
    <name evidence="5" type="ORF">HDID_LOCUS9971</name>
</gene>
<sequence length="888" mass="97084">MRTPLHAAASVGDTDFVEFLLANNARVNVKDIKWYTPLHRACSSDSPSVIQILLDNGADRNMRDKSWLTPLHVAAFNGSLECARLLLFYNTKDEEFGTNINASDRGGHTPLHHAMVRLLLMNGASVNAFDKNDRRAMHWASACNLTGIIDLLCEFGAEVNCRDRLQYTPLHVAAALGNMDVFTQLIDRGADLDARTQRYNSVLHLGCLNGQVEVVKKSLNILSEDCQGNVAESNLILVLNQRNLDGYAPIHLAAMSSSDGVCLEYLITFCKRFDEIKGRESSKSILNLELTAGEDAWTPLHLAAIHGRHRQAQALLKNSANVNATDKRGFTPLHMAARQGHQLVLCTLLDAGARWNARAQEGITPLHCATISGFSVCFNRLLDVAKQNWDEAQEETVSKAETEPPKICSLPHATALKSFRDDLGRSLVHTSALGGSVDCFRTLLLSGSSPFDLDAMGRTPLHYAILSTRITSYLEEPPTRISAKSTSVAELVRVLLKLGVDPNHSDVHGCTALHLASAFDVEGSLIRVLLLYGANKNAVLSRSPTEISPNEDDESCSSASSSILMNACKSRSRSKRDEMLTEEEEDDFRSAVDECSEDDDSIGEDQKTRLTVEEAKEDGNNSEVDATLRDGDSRLSFFHHPPLSDRRSCGKLTDPLGRTLLHYAAYAGRLETCQLLLTHSLCQADPASLDDVHGWTAVHYAASQGHRSVVGLLLRHSAKENPSLDLVNVRDKEGRTALMLAAENMHTSVIELLCSLSLRPSRPVSVYDHSCDAHIVRRVIIADTHGRTALHRSAALGHTEGAGASLTLADKAGKQALHFASISGCIEVLDVLLQTADVLVGSHMTGNVGILMPLDCRGFTPLHYAVQCGHRACVERLLKVESYKYLVV</sequence>
<feature type="repeat" description="ANK" evidence="3">
    <location>
        <begin position="33"/>
        <end position="65"/>
    </location>
</feature>
<dbReference type="SMART" id="SM00248">
    <property type="entry name" value="ANK"/>
    <property type="match status" value="19"/>
</dbReference>
<dbReference type="InterPro" id="IPR036770">
    <property type="entry name" value="Ankyrin_rpt-contain_sf"/>
</dbReference>